<keyword evidence="4" id="KW-0503">Monooxygenase</keyword>
<feature type="domain" description="FAD-binding" evidence="3">
    <location>
        <begin position="7"/>
        <end position="370"/>
    </location>
</feature>
<keyword evidence="2" id="KW-0274">FAD</keyword>
<gene>
    <name evidence="4" type="ORF">FNJ47_10615</name>
</gene>
<dbReference type="EMBL" id="VKHP01000031">
    <property type="protein sequence ID" value="NEU96275.1"/>
    <property type="molecule type" value="Genomic_DNA"/>
</dbReference>
<dbReference type="Proteomes" id="UP000468531">
    <property type="component" value="Unassembled WGS sequence"/>
</dbReference>
<dbReference type="InterPro" id="IPR050641">
    <property type="entry name" value="RIFMO-like"/>
</dbReference>
<dbReference type="Gene3D" id="3.50.50.60">
    <property type="entry name" value="FAD/NAD(P)-binding domain"/>
    <property type="match status" value="1"/>
</dbReference>
<comment type="caution">
    <text evidence="4">The sequence shown here is derived from an EMBL/GenBank/DDBJ whole genome shotgun (WGS) entry which is preliminary data.</text>
</comment>
<reference evidence="4 5" key="1">
    <citation type="journal article" date="2020" name="Arch. Microbiol.">
        <title>Bradyrhizobium uaiense sp. nov., a new highly efficient cowpea symbiont.</title>
        <authorList>
            <person name="Cabral Michel D."/>
            <person name="Azarias Guimaraes A."/>
            <person name="Martins da Costa E."/>
            <person name="Soares de Carvalho T."/>
            <person name="Balsanelli E."/>
            <person name="Willems A."/>
            <person name="Maltempi de Souza E."/>
            <person name="de Souza Moreira F.M."/>
        </authorList>
    </citation>
    <scope>NUCLEOTIDE SEQUENCE [LARGE SCALE GENOMIC DNA]</scope>
    <source>
        <strain evidence="4 5">UFLA 03-164</strain>
    </source>
</reference>
<evidence type="ECO:0000313" key="5">
    <source>
        <dbReference type="Proteomes" id="UP000468531"/>
    </source>
</evidence>
<protein>
    <submittedName>
        <fullName evidence="4">2,4-dichlorophenol 6-monooxygenase</fullName>
    </submittedName>
</protein>
<name>A0A6P1BCZ7_9BRAD</name>
<evidence type="ECO:0000256" key="2">
    <source>
        <dbReference type="ARBA" id="ARBA00022827"/>
    </source>
</evidence>
<evidence type="ECO:0000256" key="1">
    <source>
        <dbReference type="ARBA" id="ARBA00022630"/>
    </source>
</evidence>
<dbReference type="InterPro" id="IPR036188">
    <property type="entry name" value="FAD/NAD-bd_sf"/>
</dbReference>
<dbReference type="Pfam" id="PF01494">
    <property type="entry name" value="FAD_binding_3"/>
    <property type="match status" value="1"/>
</dbReference>
<dbReference type="PRINTS" id="PR00420">
    <property type="entry name" value="RNGMNOXGNASE"/>
</dbReference>
<accession>A0A6P1BCZ7</accession>
<evidence type="ECO:0000313" key="4">
    <source>
        <dbReference type="EMBL" id="NEU96275.1"/>
    </source>
</evidence>
<dbReference type="PANTHER" id="PTHR43004:SF8">
    <property type="entry name" value="FAD-BINDING DOMAIN-CONTAINING PROTEIN-RELATED"/>
    <property type="match status" value="1"/>
</dbReference>
<dbReference type="Pfam" id="PF21274">
    <property type="entry name" value="Rng_hyd_C"/>
    <property type="match status" value="1"/>
</dbReference>
<organism evidence="4 5">
    <name type="scientific">Bradyrhizobium uaiense</name>
    <dbReference type="NCBI Taxonomy" id="2594946"/>
    <lineage>
        <taxon>Bacteria</taxon>
        <taxon>Pseudomonadati</taxon>
        <taxon>Pseudomonadota</taxon>
        <taxon>Alphaproteobacteria</taxon>
        <taxon>Hyphomicrobiales</taxon>
        <taxon>Nitrobacteraceae</taxon>
        <taxon>Bradyrhizobium</taxon>
    </lineage>
</organism>
<keyword evidence="1" id="KW-0285">Flavoprotein</keyword>
<dbReference type="GO" id="GO:0071949">
    <property type="term" value="F:FAD binding"/>
    <property type="evidence" value="ECO:0007669"/>
    <property type="project" value="InterPro"/>
</dbReference>
<dbReference type="RefSeq" id="WP_163153010.1">
    <property type="nucleotide sequence ID" value="NZ_VKHP01000031.1"/>
</dbReference>
<proteinExistence type="predicted"/>
<dbReference type="PANTHER" id="PTHR43004">
    <property type="entry name" value="TRK SYSTEM POTASSIUM UPTAKE PROTEIN"/>
    <property type="match status" value="1"/>
</dbReference>
<dbReference type="SUPFAM" id="SSF51905">
    <property type="entry name" value="FAD/NAD(P)-binding domain"/>
    <property type="match status" value="1"/>
</dbReference>
<dbReference type="Gene3D" id="3.40.30.120">
    <property type="match status" value="1"/>
</dbReference>
<keyword evidence="4" id="KW-0560">Oxidoreductase</keyword>
<dbReference type="GO" id="GO:0016709">
    <property type="term" value="F:oxidoreductase activity, acting on paired donors, with incorporation or reduction of molecular oxygen, NAD(P)H as one donor, and incorporation of one atom of oxygen"/>
    <property type="evidence" value="ECO:0007669"/>
    <property type="project" value="UniProtKB-ARBA"/>
</dbReference>
<evidence type="ECO:0000259" key="3">
    <source>
        <dbReference type="Pfam" id="PF01494"/>
    </source>
</evidence>
<keyword evidence="5" id="KW-1185">Reference proteome</keyword>
<sequence length="594" mass="64544">MTSIPVETDVLVVGSGPAGATAAALLGMYGVKHIMVTKYGWLADTPRAHITNQRAMEVLRDLGLEDKAVAQAVPQPLMANNVFCESLAGEEFGRLYSWGNHPARKADYDLASPTRICDLPQNFLEPILIEAAGQRGTSLCFNTEFVDLVQDADGVTATVKDRLSGETYQIRAKYLIGADGGRSRVAEVIGLPMEGQMGRAGSMNIIVQADLSKYVAHRPSVLYWVLQPGAEIGGIGAGLIRMVRPWNEWLIIWGYDIEQGERKLSNDEAISIVRNLVGDETLEVNVRSTSTWTVNEMYAGHYSSGRVFCVGDAVHRHPPTNGLGSNTSIQDSFNLCWKLKLVLEGHAAPSLLETYSAERQPVGKQIVTRANKSIGDFPPIFEAVGLVASTDPAEARKAIAARKAPTAEGKARRKKLYEAIANKSYEFNCHGVELNQRYGSTAVVSDGTPIPAFNRDHELYYQATTWPGAHLPHVWVEHQGQRKSTLDLTGKGRFTLLTGIGGDGWKMAAAAVEKAYGLPVDVVTIGPQGCDALDIYADWYRQSEVDEDGCVLVRPDMYVAWRAREAAADATDVLLDVFGQILGRSAQAKSVGAA</sequence>
<dbReference type="AlphaFoldDB" id="A0A6P1BCZ7"/>
<dbReference type="Gene3D" id="3.30.9.10">
    <property type="entry name" value="D-Amino Acid Oxidase, subunit A, domain 2"/>
    <property type="match status" value="1"/>
</dbReference>
<dbReference type="InterPro" id="IPR002938">
    <property type="entry name" value="FAD-bd"/>
</dbReference>